<evidence type="ECO:0000313" key="1">
    <source>
        <dbReference type="EMBL" id="QIB67615.1"/>
    </source>
</evidence>
<organism evidence="1 2">
    <name type="scientific">Kineobactrum salinum</name>
    <dbReference type="NCBI Taxonomy" id="2708301"/>
    <lineage>
        <taxon>Bacteria</taxon>
        <taxon>Pseudomonadati</taxon>
        <taxon>Pseudomonadota</taxon>
        <taxon>Gammaproteobacteria</taxon>
        <taxon>Cellvibrionales</taxon>
        <taxon>Halieaceae</taxon>
        <taxon>Kineobactrum</taxon>
    </lineage>
</organism>
<proteinExistence type="predicted"/>
<reference evidence="1 2" key="1">
    <citation type="submission" date="2020-02" db="EMBL/GenBank/DDBJ databases">
        <title>Genome sequencing for Kineobactrum sp. M2.</title>
        <authorList>
            <person name="Park S.-J."/>
        </authorList>
    </citation>
    <scope>NUCLEOTIDE SEQUENCE [LARGE SCALE GENOMIC DNA]</scope>
    <source>
        <strain evidence="1 2">M2</strain>
    </source>
</reference>
<dbReference type="AlphaFoldDB" id="A0A6C0UA47"/>
<accession>A0A6C0UA47</accession>
<sequence>MHVTATHLTQWSDRREAQGMLPVLARRLISATARTTAIAMPGGDSINAPGWDGVIEVEQGGPWTPNGISYWELGTSKDPASKASSDFEKRLGQISSAQAAQATFVFVTPRRWPGKGAWQERARSRDAWADVLVWDADDLEAWLETSPATTLWLGIQLGIAGHGIDAVENYWKHWSNQSSPAITAATLFSGREESRLALQKSIQQREPLVAVQADSQSEAVAFVCALLIEEGYSPRAACVTSEEGWQFVDANPGIDLVVITDNRLGNRRSPREGISLIVPMAFGDQAFNLISIGGRAIDQKMMELRRPKPDEFEKSLLELGIAASDAARYARTMGRSWTVFRRWHAQNPTIKKPEWTEAADSTSLLILTLVGAWNSASDGDKACIAKIANRAYEDIENELLRLVALDDAPVVKIGSLWKAKAPLELLHLMAPRLTGDILTRFFEVARAVFEEPDPILELEEDKRWMASVYGKVREQSGVVLEAMAESIAKLGYFSDSASHIAIGNHVRSFVEQILGNADGERWLSVSSFLRSFAEAAPDEFLNAIQSSLRKPDKPVTRLITETQSSGISGRCWHANLLWALELLAWYPARLGRIANILAEMCDVGVKGNWSNTPFNSLVSLFRPWYPQTSASVELRLRAIGIVTERNPETAWNLLLALLPGRHDMASPNAKPQWRDDDAGAGEVVTYGEIRQLVLPVAGFLLEQAQGNAKHIADLIPKLDELDENFRDKIIALVASAKSFADEDREIVRSAAREFLNWENSFNQDGSRHDRYSADTLRPLFDALASDDLVIRHAWIFSNGWVALPDGREEDYKEADKARAALRTMAIREIYETLGWQGIYRLAKRCGEPRLVGWELVKEPFERGDLATWLCQGYVNLQNTSLFDSLASGVLHAIPQEEFTDFLQTCLHLLEKQAESPDKVAGFIVNAPQSMALWELVEIQPPAVHAHFWLVVRPSYIQSDRDHLSFCMEKLLAAGRPRTAMEALGDRATELPSDLLIQMLKGIAAGQEDNTALAQSWHFARVFEALSKMNCSQSEMVSLEFAYYPILEHDKYGAPHLMAEILSTPESFMELICLAFKPRNAEREPIPENLHAAAETASSLIHRGRGVPGRSPNGEIDRELFFSWINKVRGLAKEKDREAVTDLTVGAWLSDWPLNKNLECWPDPVIAELLDRDDCEDIRRGFHTGVHNSQGVTSRMPYDGGKQEREIAEELRRFFTHWKDSKPNLAAMIESLAKSYEHEARRHDEDGLWSQES</sequence>
<gene>
    <name evidence="1" type="ORF">G3T16_09480</name>
</gene>
<protein>
    <submittedName>
        <fullName evidence="1">Uncharacterized protein</fullName>
    </submittedName>
</protein>
<name>A0A6C0UA47_9GAMM</name>
<dbReference type="Proteomes" id="UP000477680">
    <property type="component" value="Chromosome"/>
</dbReference>
<evidence type="ECO:0000313" key="2">
    <source>
        <dbReference type="Proteomes" id="UP000477680"/>
    </source>
</evidence>
<keyword evidence="2" id="KW-1185">Reference proteome</keyword>
<dbReference type="KEGG" id="kim:G3T16_09480"/>
<dbReference type="EMBL" id="CP048711">
    <property type="protein sequence ID" value="QIB67615.1"/>
    <property type="molecule type" value="Genomic_DNA"/>
</dbReference>